<dbReference type="InterPro" id="IPR000257">
    <property type="entry name" value="Uroporphyrinogen_deCOase"/>
</dbReference>
<dbReference type="InterPro" id="IPR052024">
    <property type="entry name" value="Methanogen_methyltrans"/>
</dbReference>
<dbReference type="Gene3D" id="3.20.20.210">
    <property type="match status" value="1"/>
</dbReference>
<dbReference type="PANTHER" id="PTHR47099:SF1">
    <property type="entry name" value="METHYLCOBAMIDE:COM METHYLTRANSFERASE MTBA"/>
    <property type="match status" value="1"/>
</dbReference>
<reference evidence="2" key="1">
    <citation type="journal article" date="2015" name="Nature">
        <title>Complex archaea that bridge the gap between prokaryotes and eukaryotes.</title>
        <authorList>
            <person name="Spang A."/>
            <person name="Saw J.H."/>
            <person name="Jorgensen S.L."/>
            <person name="Zaremba-Niedzwiedzka K."/>
            <person name="Martijn J."/>
            <person name="Lind A.E."/>
            <person name="van Eijk R."/>
            <person name="Schleper C."/>
            <person name="Guy L."/>
            <person name="Ettema T.J."/>
        </authorList>
    </citation>
    <scope>NUCLEOTIDE SEQUENCE</scope>
</reference>
<dbReference type="PANTHER" id="PTHR47099">
    <property type="entry name" value="METHYLCOBAMIDE:COM METHYLTRANSFERASE MTBA"/>
    <property type="match status" value="1"/>
</dbReference>
<dbReference type="InterPro" id="IPR038071">
    <property type="entry name" value="UROD/MetE-like_sf"/>
</dbReference>
<dbReference type="AlphaFoldDB" id="A0A0F9SMR8"/>
<accession>A0A0F9SMR8</accession>
<dbReference type="Pfam" id="PF01208">
    <property type="entry name" value="URO-D"/>
    <property type="match status" value="1"/>
</dbReference>
<comment type="caution">
    <text evidence="2">The sequence shown here is derived from an EMBL/GenBank/DDBJ whole genome shotgun (WGS) entry which is preliminary data.</text>
</comment>
<dbReference type="EMBL" id="LAZR01000405">
    <property type="protein sequence ID" value="KKN70335.1"/>
    <property type="molecule type" value="Genomic_DNA"/>
</dbReference>
<protein>
    <recommendedName>
        <fullName evidence="1">Uroporphyrinogen decarboxylase (URO-D) domain-containing protein</fullName>
    </recommendedName>
</protein>
<dbReference type="SUPFAM" id="SSF51726">
    <property type="entry name" value="UROD/MetE-like"/>
    <property type="match status" value="1"/>
</dbReference>
<organism evidence="2">
    <name type="scientific">marine sediment metagenome</name>
    <dbReference type="NCBI Taxonomy" id="412755"/>
    <lineage>
        <taxon>unclassified sequences</taxon>
        <taxon>metagenomes</taxon>
        <taxon>ecological metagenomes</taxon>
    </lineage>
</organism>
<evidence type="ECO:0000313" key="2">
    <source>
        <dbReference type="EMBL" id="KKN70335.1"/>
    </source>
</evidence>
<dbReference type="GO" id="GO:0004853">
    <property type="term" value="F:uroporphyrinogen decarboxylase activity"/>
    <property type="evidence" value="ECO:0007669"/>
    <property type="project" value="InterPro"/>
</dbReference>
<proteinExistence type="predicted"/>
<feature type="domain" description="Uroporphyrinogen decarboxylase (URO-D)" evidence="1">
    <location>
        <begin position="186"/>
        <end position="376"/>
    </location>
</feature>
<name>A0A0F9SMR8_9ZZZZ</name>
<sequence length="381" mass="43031">MTPKERVCAALEGRPVDRFPTGVLYHHLYVELALAELTDEPPWRVYALPYLEPDEYLELYRKIVERAPFDILEPLPGSQPREVRQRQEFVTKDGRPFRHDTHSDQWFPLDEPTKSGHVYDGSMNEGQQIFDRRDIDEKIKIVRAEDVSRDGQLDQLEAAVAEFGGDHFILRDGPSGALGLCTAYFGMINTMAMLIEQPDLIDYMIAKSLEQAIETLRRIAAAGVDGVYSWETMGTGELISPAHYERFCLPYRQALVDEAHRLGLKVIVAFYGDVMDRLDLIVATGADALQAECAMKGYTNNMHKIAETIGDRMTLFANIDPYWYLEKASDEHLATEIRRQVEAGRKARGFILSPASPITPGTSLARVQKFIKLCHEIGTPG</sequence>
<gene>
    <name evidence="2" type="ORF">LCGC14_0432010</name>
</gene>
<dbReference type="GO" id="GO:0006779">
    <property type="term" value="P:porphyrin-containing compound biosynthetic process"/>
    <property type="evidence" value="ECO:0007669"/>
    <property type="project" value="InterPro"/>
</dbReference>
<evidence type="ECO:0000259" key="1">
    <source>
        <dbReference type="Pfam" id="PF01208"/>
    </source>
</evidence>